<comment type="caution">
    <text evidence="2">The sequence shown here is derived from an EMBL/GenBank/DDBJ whole genome shotgun (WGS) entry which is preliminary data.</text>
</comment>
<keyword evidence="1" id="KW-0812">Transmembrane</keyword>
<organism evidence="2 3">
    <name type="scientific">Flavobacterium ardleyense</name>
    <dbReference type="NCBI Taxonomy" id="2038737"/>
    <lineage>
        <taxon>Bacteria</taxon>
        <taxon>Pseudomonadati</taxon>
        <taxon>Bacteroidota</taxon>
        <taxon>Flavobacteriia</taxon>
        <taxon>Flavobacteriales</taxon>
        <taxon>Flavobacteriaceae</taxon>
        <taxon>Flavobacterium</taxon>
    </lineage>
</organism>
<evidence type="ECO:0000313" key="3">
    <source>
        <dbReference type="Proteomes" id="UP001597549"/>
    </source>
</evidence>
<keyword evidence="1" id="KW-1133">Transmembrane helix</keyword>
<evidence type="ECO:0000313" key="2">
    <source>
        <dbReference type="EMBL" id="MFD2908578.1"/>
    </source>
</evidence>
<feature type="transmembrane region" description="Helical" evidence="1">
    <location>
        <begin position="122"/>
        <end position="140"/>
    </location>
</feature>
<sequence length="151" mass="17322">MRNYKKILVILFVAFGLNTTFAKAKIPFGNREVITIVAELPDNEMYESTEGSKEYLELATLHEEFNIAWILPLWITKEPKLVLYNEKGEVYYDVPEAEMDELLAENKISKDDVLKVPFYNKYGGKIILALLIGLFIWGSIGKKDSVEAREV</sequence>
<keyword evidence="3" id="KW-1185">Reference proteome</keyword>
<proteinExistence type="predicted"/>
<evidence type="ECO:0000256" key="1">
    <source>
        <dbReference type="SAM" id="Phobius"/>
    </source>
</evidence>
<reference evidence="3" key="1">
    <citation type="journal article" date="2019" name="Int. J. Syst. Evol. Microbiol.">
        <title>The Global Catalogue of Microorganisms (GCM) 10K type strain sequencing project: providing services to taxonomists for standard genome sequencing and annotation.</title>
        <authorList>
            <consortium name="The Broad Institute Genomics Platform"/>
            <consortium name="The Broad Institute Genome Sequencing Center for Infectious Disease"/>
            <person name="Wu L."/>
            <person name="Ma J."/>
        </authorList>
    </citation>
    <scope>NUCLEOTIDE SEQUENCE [LARGE SCALE GENOMIC DNA]</scope>
    <source>
        <strain evidence="3">KCTC 52644</strain>
    </source>
</reference>
<keyword evidence="1" id="KW-0472">Membrane</keyword>
<dbReference type="Proteomes" id="UP001597549">
    <property type="component" value="Unassembled WGS sequence"/>
</dbReference>
<dbReference type="EMBL" id="JBHUOL010000012">
    <property type="protein sequence ID" value="MFD2908578.1"/>
    <property type="molecule type" value="Genomic_DNA"/>
</dbReference>
<dbReference type="RefSeq" id="WP_379806236.1">
    <property type="nucleotide sequence ID" value="NZ_JBHUOL010000012.1"/>
</dbReference>
<protein>
    <submittedName>
        <fullName evidence="2">Uncharacterized protein</fullName>
    </submittedName>
</protein>
<accession>A0ABW5Z784</accession>
<gene>
    <name evidence="2" type="ORF">ACFSX9_07495</name>
</gene>
<name>A0ABW5Z784_9FLAO</name>